<gene>
    <name evidence="2" type="ORF">IAD36_05725</name>
</gene>
<feature type="non-terminal residue" evidence="2">
    <location>
        <position position="88"/>
    </location>
</feature>
<keyword evidence="1" id="KW-1133">Transmembrane helix</keyword>
<feature type="transmembrane region" description="Helical" evidence="1">
    <location>
        <begin position="56"/>
        <end position="74"/>
    </location>
</feature>
<evidence type="ECO:0000313" key="3">
    <source>
        <dbReference type="Proteomes" id="UP000824238"/>
    </source>
</evidence>
<accession>A0A9D1IZM9</accession>
<dbReference type="EMBL" id="DVHH01000142">
    <property type="protein sequence ID" value="HIR55074.1"/>
    <property type="molecule type" value="Genomic_DNA"/>
</dbReference>
<reference evidence="2" key="1">
    <citation type="submission" date="2020-10" db="EMBL/GenBank/DDBJ databases">
        <authorList>
            <person name="Gilroy R."/>
        </authorList>
    </citation>
    <scope>NUCLEOTIDE SEQUENCE</scope>
    <source>
        <strain evidence="2">ChiGjej3B3-7149</strain>
    </source>
</reference>
<dbReference type="Proteomes" id="UP000824238">
    <property type="component" value="Unassembled WGS sequence"/>
</dbReference>
<keyword evidence="1" id="KW-0812">Transmembrane</keyword>
<keyword evidence="1" id="KW-0472">Membrane</keyword>
<comment type="caution">
    <text evidence="2">The sequence shown here is derived from an EMBL/GenBank/DDBJ whole genome shotgun (WGS) entry which is preliminary data.</text>
</comment>
<name>A0A9D1IZM9_9FIRM</name>
<evidence type="ECO:0000313" key="2">
    <source>
        <dbReference type="EMBL" id="HIR55074.1"/>
    </source>
</evidence>
<feature type="transmembrane region" description="Helical" evidence="1">
    <location>
        <begin position="26"/>
        <end position="50"/>
    </location>
</feature>
<dbReference type="AlphaFoldDB" id="A0A9D1IZM9"/>
<protein>
    <submittedName>
        <fullName evidence="2">Uncharacterized protein</fullName>
    </submittedName>
</protein>
<organism evidence="2 3">
    <name type="scientific">Candidatus Scatomorpha intestinigallinarum</name>
    <dbReference type="NCBI Taxonomy" id="2840923"/>
    <lineage>
        <taxon>Bacteria</taxon>
        <taxon>Bacillati</taxon>
        <taxon>Bacillota</taxon>
        <taxon>Clostridia</taxon>
        <taxon>Eubacteriales</taxon>
        <taxon>Candidatus Scatomorpha</taxon>
    </lineage>
</organism>
<evidence type="ECO:0000256" key="1">
    <source>
        <dbReference type="SAM" id="Phobius"/>
    </source>
</evidence>
<proteinExistence type="predicted"/>
<reference evidence="2" key="2">
    <citation type="journal article" date="2021" name="PeerJ">
        <title>Extensive microbial diversity within the chicken gut microbiome revealed by metagenomics and culture.</title>
        <authorList>
            <person name="Gilroy R."/>
            <person name="Ravi A."/>
            <person name="Getino M."/>
            <person name="Pursley I."/>
            <person name="Horton D.L."/>
            <person name="Alikhan N.F."/>
            <person name="Baker D."/>
            <person name="Gharbi K."/>
            <person name="Hall N."/>
            <person name="Watson M."/>
            <person name="Adriaenssens E.M."/>
            <person name="Foster-Nyarko E."/>
            <person name="Jarju S."/>
            <person name="Secka A."/>
            <person name="Antonio M."/>
            <person name="Oren A."/>
            <person name="Chaudhuri R.R."/>
            <person name="La Ragione R."/>
            <person name="Hildebrand F."/>
            <person name="Pallen M.J."/>
        </authorList>
    </citation>
    <scope>NUCLEOTIDE SEQUENCE</scope>
    <source>
        <strain evidence="2">ChiGjej3B3-7149</strain>
    </source>
</reference>
<sequence length="88" mass="9987">MFELVFSALSASVYFIMVRTNPFKLVFSYVLVVDYLIIARGIASFAAARLFSEGAMSWQCSLMCAAVYLVTMPWSMRYFRSTARAVED</sequence>